<organism evidence="2 3">
    <name type="scientific">Loigolactobacillus coryniformis subsp. coryniformis KCTC 3167 = DSM 20001</name>
    <dbReference type="NCBI Taxonomy" id="913848"/>
    <lineage>
        <taxon>Bacteria</taxon>
        <taxon>Bacillati</taxon>
        <taxon>Bacillota</taxon>
        <taxon>Bacilli</taxon>
        <taxon>Lactobacillales</taxon>
        <taxon>Lactobacillaceae</taxon>
        <taxon>Loigolactobacillus</taxon>
    </lineage>
</organism>
<dbReference type="GO" id="GO:0071111">
    <property type="term" value="F:cyclic-guanylate-specific phosphodiesterase activity"/>
    <property type="evidence" value="ECO:0007669"/>
    <property type="project" value="InterPro"/>
</dbReference>
<dbReference type="EMBL" id="AZCN01000038">
    <property type="protein sequence ID" value="KRK15997.1"/>
    <property type="molecule type" value="Genomic_DNA"/>
</dbReference>
<sequence>MYRYFIQPQLDKINNSLIGYELLMKKYTTDGWRPPQHFSDIPAKIIAETLVATTKQLALKIGSVSVNLNRTQLMDSQIDEAIIRSQMQLRPVKLVVELTEEPGDEHWRTEQLLPMIENFTIRGMEVSLDDVGTGENQLAHIEPLIPYATEIKFALQDFTTSFQMSAMQQKVIFWRDLAAKHNLRFILEGIEDATDDATANQLKINLRQGYYYGKPHLLKLQPDDPD</sequence>
<dbReference type="PROSITE" id="PS50883">
    <property type="entry name" value="EAL"/>
    <property type="match status" value="1"/>
</dbReference>
<dbReference type="RefSeq" id="WP_003677690.1">
    <property type="nucleotide sequence ID" value="NZ_AZCN01000038.1"/>
</dbReference>
<accession>A0A0R1F2A8</accession>
<reference evidence="2 3" key="1">
    <citation type="journal article" date="2015" name="Genome Announc.">
        <title>Expanding the biotechnology potential of lactobacilli through comparative genomics of 213 strains and associated genera.</title>
        <authorList>
            <person name="Sun Z."/>
            <person name="Harris H.M."/>
            <person name="McCann A."/>
            <person name="Guo C."/>
            <person name="Argimon S."/>
            <person name="Zhang W."/>
            <person name="Yang X."/>
            <person name="Jeffery I.B."/>
            <person name="Cooney J.C."/>
            <person name="Kagawa T.F."/>
            <person name="Liu W."/>
            <person name="Song Y."/>
            <person name="Salvetti E."/>
            <person name="Wrobel A."/>
            <person name="Rasinkangas P."/>
            <person name="Parkhill J."/>
            <person name="Rea M.C."/>
            <person name="O'Sullivan O."/>
            <person name="Ritari J."/>
            <person name="Douillard F.P."/>
            <person name="Paul Ross R."/>
            <person name="Yang R."/>
            <person name="Briner A.E."/>
            <person name="Felis G.E."/>
            <person name="de Vos W.M."/>
            <person name="Barrangou R."/>
            <person name="Klaenhammer T.R."/>
            <person name="Caufield P.W."/>
            <person name="Cui Y."/>
            <person name="Zhang H."/>
            <person name="O'Toole P.W."/>
        </authorList>
    </citation>
    <scope>NUCLEOTIDE SEQUENCE [LARGE SCALE GENOMIC DNA]</scope>
    <source>
        <strain evidence="2 3">DSM 20001</strain>
    </source>
</reference>
<proteinExistence type="predicted"/>
<evidence type="ECO:0000259" key="1">
    <source>
        <dbReference type="PROSITE" id="PS50883"/>
    </source>
</evidence>
<dbReference type="eggNOG" id="COG2200">
    <property type="taxonomic scope" value="Bacteria"/>
</dbReference>
<dbReference type="PANTHER" id="PTHR33121">
    <property type="entry name" value="CYCLIC DI-GMP PHOSPHODIESTERASE PDEF"/>
    <property type="match status" value="1"/>
</dbReference>
<feature type="domain" description="EAL" evidence="1">
    <location>
        <begin position="1"/>
        <end position="226"/>
    </location>
</feature>
<evidence type="ECO:0000313" key="3">
    <source>
        <dbReference type="Proteomes" id="UP000051181"/>
    </source>
</evidence>
<comment type="caution">
    <text evidence="2">The sequence shown here is derived from an EMBL/GenBank/DDBJ whole genome shotgun (WGS) entry which is preliminary data.</text>
</comment>
<dbReference type="Proteomes" id="UP000051181">
    <property type="component" value="Unassembled WGS sequence"/>
</dbReference>
<evidence type="ECO:0000313" key="2">
    <source>
        <dbReference type="EMBL" id="KRK15997.1"/>
    </source>
</evidence>
<gene>
    <name evidence="2" type="ORF">FD22_GL001411</name>
</gene>
<dbReference type="GeneID" id="65915713"/>
<dbReference type="PATRIC" id="fig|913848.6.peg.1450"/>
<name>A0A0R1F2A8_9LACO</name>
<dbReference type="PANTHER" id="PTHR33121:SF70">
    <property type="entry name" value="SIGNALING PROTEIN YKOW"/>
    <property type="match status" value="1"/>
</dbReference>
<dbReference type="Pfam" id="PF00563">
    <property type="entry name" value="EAL"/>
    <property type="match status" value="1"/>
</dbReference>
<dbReference type="InterPro" id="IPR050706">
    <property type="entry name" value="Cyclic-di-GMP_PDE-like"/>
</dbReference>
<dbReference type="InterPro" id="IPR001633">
    <property type="entry name" value="EAL_dom"/>
</dbReference>
<protein>
    <submittedName>
        <fullName evidence="2">C-di-GMP-specific phosphodiesterase</fullName>
    </submittedName>
</protein>
<dbReference type="SMART" id="SM00052">
    <property type="entry name" value="EAL"/>
    <property type="match status" value="1"/>
</dbReference>
<dbReference type="SUPFAM" id="SSF141868">
    <property type="entry name" value="EAL domain-like"/>
    <property type="match status" value="1"/>
</dbReference>
<dbReference type="Gene3D" id="3.20.20.450">
    <property type="entry name" value="EAL domain"/>
    <property type="match status" value="1"/>
</dbReference>
<dbReference type="InterPro" id="IPR035919">
    <property type="entry name" value="EAL_sf"/>
</dbReference>
<dbReference type="AlphaFoldDB" id="A0A0R1F2A8"/>